<evidence type="ECO:0000313" key="3">
    <source>
        <dbReference type="EMBL" id="THY11403.1"/>
    </source>
</evidence>
<dbReference type="Proteomes" id="UP000306584">
    <property type="component" value="Unassembled WGS sequence"/>
</dbReference>
<organism evidence="3 4">
    <name type="scientific">Aureobasidium pullulans</name>
    <name type="common">Black yeast</name>
    <name type="synonym">Pullularia pullulans</name>
    <dbReference type="NCBI Taxonomy" id="5580"/>
    <lineage>
        <taxon>Eukaryota</taxon>
        <taxon>Fungi</taxon>
        <taxon>Dikarya</taxon>
        <taxon>Ascomycota</taxon>
        <taxon>Pezizomycotina</taxon>
        <taxon>Dothideomycetes</taxon>
        <taxon>Dothideomycetidae</taxon>
        <taxon>Dothideales</taxon>
        <taxon>Saccotheciaceae</taxon>
        <taxon>Aureobasidium</taxon>
    </lineage>
</organism>
<dbReference type="EMBL" id="QZBD01000552">
    <property type="protein sequence ID" value="THY11403.1"/>
    <property type="molecule type" value="Genomic_DNA"/>
</dbReference>
<name>A0A4V6TEF5_AURPU</name>
<feature type="region of interest" description="Disordered" evidence="1">
    <location>
        <begin position="196"/>
        <end position="222"/>
    </location>
</feature>
<gene>
    <name evidence="3" type="ORF">D6D01_08932</name>
</gene>
<dbReference type="PANTHER" id="PTHR38046">
    <property type="entry name" value="CRYPTIC LOCI REGULATOR 2"/>
    <property type="match status" value="1"/>
</dbReference>
<dbReference type="GO" id="GO:0031934">
    <property type="term" value="C:mating-type region heterochromatin"/>
    <property type="evidence" value="ECO:0007669"/>
    <property type="project" value="TreeGrafter"/>
</dbReference>
<reference evidence="3 4" key="1">
    <citation type="submission" date="2018-10" db="EMBL/GenBank/DDBJ databases">
        <title>Fifty Aureobasidium pullulans genomes reveal a recombining polyextremotolerant generalist.</title>
        <authorList>
            <person name="Gostincar C."/>
            <person name="Turk M."/>
            <person name="Zajc J."/>
            <person name="Gunde-Cimerman N."/>
        </authorList>
    </citation>
    <scope>NUCLEOTIDE SEQUENCE [LARGE SCALE GENOMIC DNA]</scope>
    <source>
        <strain evidence="3 4">EXF-6604</strain>
    </source>
</reference>
<dbReference type="InterPro" id="IPR031915">
    <property type="entry name" value="Clr2_N"/>
</dbReference>
<evidence type="ECO:0000259" key="2">
    <source>
        <dbReference type="Pfam" id="PF16761"/>
    </source>
</evidence>
<evidence type="ECO:0000313" key="4">
    <source>
        <dbReference type="Proteomes" id="UP000306584"/>
    </source>
</evidence>
<dbReference type="AlphaFoldDB" id="A0A4V6TEF5"/>
<feature type="compositionally biased region" description="Basic residues" evidence="1">
    <location>
        <begin position="204"/>
        <end position="222"/>
    </location>
</feature>
<dbReference type="Pfam" id="PF16761">
    <property type="entry name" value="Clr2_transil"/>
    <property type="match status" value="1"/>
</dbReference>
<dbReference type="InterPro" id="IPR038986">
    <property type="entry name" value="Clr2"/>
</dbReference>
<accession>A0A4V6TEF5</accession>
<protein>
    <recommendedName>
        <fullName evidence="2">Cryptic loci regulator 2 N-terminal domain-containing protein</fullName>
    </recommendedName>
</protein>
<sequence>MAEQQTTFAAWHHECILGQPCTSFVHEFGASTAIPYPDVLQDDDDDDDEELQADEFEVEEATVDENDDHRTLRLDLLDNSDGDEAWRPAPKEGEDEAELANLEHTIKFLKNIESTFTAPFRILVNPTDHTASFPKDYVLTHKMRPSDPNHPGDSHLWGHPSGQVFRSAKSFAVHLHWLIKGSNDGCECLCCKKVDPAGKGQKVKDKKSKPSKKSKKGKKNKN</sequence>
<evidence type="ECO:0000256" key="1">
    <source>
        <dbReference type="SAM" id="MobiDB-lite"/>
    </source>
</evidence>
<proteinExistence type="predicted"/>
<comment type="caution">
    <text evidence="3">The sequence shown here is derived from an EMBL/GenBank/DDBJ whole genome shotgun (WGS) entry which is preliminary data.</text>
</comment>
<dbReference type="GO" id="GO:0033553">
    <property type="term" value="C:rDNA heterochromatin"/>
    <property type="evidence" value="ECO:0007669"/>
    <property type="project" value="TreeGrafter"/>
</dbReference>
<dbReference type="PANTHER" id="PTHR38046:SF1">
    <property type="entry name" value="CRYPTIC LOCI REGULATOR 2"/>
    <property type="match status" value="1"/>
</dbReference>
<feature type="domain" description="Cryptic loci regulator 2 N-terminal" evidence="2">
    <location>
        <begin position="131"/>
        <end position="191"/>
    </location>
</feature>
<dbReference type="GO" id="GO:0030466">
    <property type="term" value="P:silent mating-type cassette heterochromatin formation"/>
    <property type="evidence" value="ECO:0007669"/>
    <property type="project" value="TreeGrafter"/>
</dbReference>
<dbReference type="GO" id="GO:0070824">
    <property type="term" value="C:SHREC complex"/>
    <property type="evidence" value="ECO:0007669"/>
    <property type="project" value="InterPro"/>
</dbReference>